<evidence type="ECO:0000313" key="5">
    <source>
        <dbReference type="Proteomes" id="UP000265509"/>
    </source>
</evidence>
<proteinExistence type="predicted"/>
<dbReference type="InterPro" id="IPR022002">
    <property type="entry name" value="ChsH2_Znr"/>
</dbReference>
<comment type="caution">
    <text evidence="4">The sequence shown here is derived from an EMBL/GenBank/DDBJ whole genome shotgun (WGS) entry which is preliminary data.</text>
</comment>
<dbReference type="Gene3D" id="6.10.30.10">
    <property type="match status" value="1"/>
</dbReference>
<protein>
    <recommendedName>
        <fullName evidence="6">DNA-binding protein</fullName>
    </recommendedName>
</protein>
<name>A0A3L7E3Y4_9GAMM</name>
<dbReference type="AlphaFoldDB" id="A0A3L7E3Y4"/>
<dbReference type="SUPFAM" id="SSF54637">
    <property type="entry name" value="Thioesterase/thiol ester dehydrase-isomerase"/>
    <property type="match status" value="1"/>
</dbReference>
<evidence type="ECO:0000259" key="3">
    <source>
        <dbReference type="Pfam" id="PF13452"/>
    </source>
</evidence>
<evidence type="ECO:0000259" key="2">
    <source>
        <dbReference type="Pfam" id="PF12172"/>
    </source>
</evidence>
<reference evidence="4 5" key="1">
    <citation type="submission" date="2018-07" db="EMBL/GenBank/DDBJ databases">
        <title>Halioglobus sp. genome submission.</title>
        <authorList>
            <person name="Ye M.-Q."/>
            <person name="Du Z.-J."/>
        </authorList>
    </citation>
    <scope>NUCLEOTIDE SEQUENCE [LARGE SCALE GENOMIC DNA]</scope>
    <source>
        <strain evidence="4 5">U0301</strain>
    </source>
</reference>
<dbReference type="Gene3D" id="3.10.129.10">
    <property type="entry name" value="Hotdog Thioesterase"/>
    <property type="match status" value="1"/>
</dbReference>
<evidence type="ECO:0000313" key="4">
    <source>
        <dbReference type="EMBL" id="RLQ23223.1"/>
    </source>
</evidence>
<dbReference type="EMBL" id="QRAN01000003">
    <property type="protein sequence ID" value="RLQ23223.1"/>
    <property type="molecule type" value="Genomic_DNA"/>
</dbReference>
<dbReference type="SUPFAM" id="SSF50249">
    <property type="entry name" value="Nucleic acid-binding proteins"/>
    <property type="match status" value="1"/>
</dbReference>
<dbReference type="InterPro" id="IPR002878">
    <property type="entry name" value="ChsH2_C"/>
</dbReference>
<dbReference type="Pfam" id="PF13452">
    <property type="entry name" value="FAS1_DH_region"/>
    <property type="match status" value="1"/>
</dbReference>
<evidence type="ECO:0000259" key="1">
    <source>
        <dbReference type="Pfam" id="PF01796"/>
    </source>
</evidence>
<keyword evidence="5" id="KW-1185">Reference proteome</keyword>
<dbReference type="InterPro" id="IPR029069">
    <property type="entry name" value="HotDog_dom_sf"/>
</dbReference>
<feature type="domain" description="ChsH2 C-terminal OB-fold" evidence="1">
    <location>
        <begin position="243"/>
        <end position="300"/>
    </location>
</feature>
<feature type="domain" description="FAS1-like dehydratase" evidence="3">
    <location>
        <begin position="25"/>
        <end position="161"/>
    </location>
</feature>
<organism evidence="4 5">
    <name type="scientific">Seongchinamella sediminis</name>
    <dbReference type="NCBI Taxonomy" id="2283635"/>
    <lineage>
        <taxon>Bacteria</taxon>
        <taxon>Pseudomonadati</taxon>
        <taxon>Pseudomonadota</taxon>
        <taxon>Gammaproteobacteria</taxon>
        <taxon>Cellvibrionales</taxon>
        <taxon>Halieaceae</taxon>
        <taxon>Seongchinamella</taxon>
    </lineage>
</organism>
<dbReference type="CDD" id="cd03441">
    <property type="entry name" value="R_hydratase_like"/>
    <property type="match status" value="1"/>
</dbReference>
<feature type="domain" description="ChsH2 rubredoxin-like zinc ribbon" evidence="2">
    <location>
        <begin position="204"/>
        <end position="236"/>
    </location>
</feature>
<gene>
    <name evidence="4" type="ORF">DWB85_04460</name>
</gene>
<dbReference type="Pfam" id="PF12172">
    <property type="entry name" value="zf-ChsH2"/>
    <property type="match status" value="1"/>
</dbReference>
<evidence type="ECO:0008006" key="6">
    <source>
        <dbReference type="Google" id="ProtNLM"/>
    </source>
</evidence>
<dbReference type="InterPro" id="IPR039569">
    <property type="entry name" value="FAS1-like_DH_region"/>
</dbReference>
<dbReference type="InterPro" id="IPR052513">
    <property type="entry name" value="Thioester_dehydratase-like"/>
</dbReference>
<accession>A0A3L7E3Y4</accession>
<dbReference type="Pfam" id="PF01796">
    <property type="entry name" value="OB_ChsH2_C"/>
    <property type="match status" value="1"/>
</dbReference>
<dbReference type="Proteomes" id="UP000265509">
    <property type="component" value="Unassembled WGS sequence"/>
</dbReference>
<dbReference type="PANTHER" id="PTHR34075:SF5">
    <property type="entry name" value="BLR3430 PROTEIN"/>
    <property type="match status" value="1"/>
</dbReference>
<dbReference type="PANTHER" id="PTHR34075">
    <property type="entry name" value="BLR3430 PROTEIN"/>
    <property type="match status" value="1"/>
</dbReference>
<dbReference type="RefSeq" id="WP_117952990.1">
    <property type="nucleotide sequence ID" value="NZ_QRAN01000003.1"/>
</dbReference>
<dbReference type="InterPro" id="IPR012340">
    <property type="entry name" value="NA-bd_OB-fold"/>
</dbReference>
<dbReference type="OrthoDB" id="3182121at2"/>
<sequence>MTPEEQKAFEEKIYAYKGVQVCPPTPAKDAVNASMIRHWAEVMGDTNPAYTDDAWAAQSKRGRTIAPPAMMYVWNQEGFSVTGGRSSDPQTDMVELFNEHGFTGVLGTNITQEYFREASPGDTIYLEMVIDSISERKATARGPGYFFETLATFSNQDGQKIGSQRFRVLKFVPQEQPAAAQQDTSLEVPTRIPSPRGHDNGWWWDACDKGQVLIQRCKNCQTLRHPPRPMCGECQSMEWDSIESSLEGEVLSYTELHHPKVPGYQYPLVCAVIRLGEGTNIVSNVVGCEPSAVHIGMKVTGKVEQVDEKTFLPQFYPAQ</sequence>